<dbReference type="Proteomes" id="UP000683925">
    <property type="component" value="Unassembled WGS sequence"/>
</dbReference>
<dbReference type="AlphaFoldDB" id="A0A8S1SK59"/>
<name>A0A8S1SK59_PAROT</name>
<dbReference type="OrthoDB" id="63267at2759"/>
<dbReference type="Pfam" id="PF00069">
    <property type="entry name" value="Pkinase"/>
    <property type="match status" value="1"/>
</dbReference>
<keyword evidence="5" id="KW-0067">ATP-binding</keyword>
<feature type="compositionally biased region" description="Low complexity" evidence="6">
    <location>
        <begin position="1"/>
        <end position="131"/>
    </location>
</feature>
<dbReference type="OMA" id="GELPFNN"/>
<dbReference type="PROSITE" id="PS50011">
    <property type="entry name" value="PROTEIN_KINASE_DOM"/>
    <property type="match status" value="1"/>
</dbReference>
<keyword evidence="3" id="KW-0547">Nucleotide-binding</keyword>
<dbReference type="InterPro" id="IPR000961">
    <property type="entry name" value="AGC-kinase_C"/>
</dbReference>
<dbReference type="GO" id="GO:0005524">
    <property type="term" value="F:ATP binding"/>
    <property type="evidence" value="ECO:0007669"/>
    <property type="project" value="UniProtKB-KW"/>
</dbReference>
<dbReference type="SMART" id="SM00220">
    <property type="entry name" value="S_TKc"/>
    <property type="match status" value="1"/>
</dbReference>
<evidence type="ECO:0008006" key="11">
    <source>
        <dbReference type="Google" id="ProtNLM"/>
    </source>
</evidence>
<dbReference type="GO" id="GO:0004691">
    <property type="term" value="F:cAMP-dependent protein kinase activity"/>
    <property type="evidence" value="ECO:0007669"/>
    <property type="project" value="TreeGrafter"/>
</dbReference>
<sequence length="639" mass="77221">MEQKQNQQQNQEQNRQQTQTHNQQQTPKQIQQQSQKQIQQQPQKQNQQQTQKQYQQQTQKQNQQQNQLQKQKQNQKQNVKQNNKNKKNQNQQKPNLNQQQKSNQNQQQTLDQNQNQQQNQDQFQKQQQDPDQFQKQHQDSDQIQQKTQNEDQDLNQNQQKNEVPKQQPNQNTQRKQNQEQNQQQKQNQKLKPNQNKNNNQQPQLQQNQNRQQKQNQPQKQNQQKNQQQRQNQQPNQQQRKNQQPNQQQKQNQQPNQQQSQNQQQNQIQNQQQNQNQTQNQQQNQNQAENQQQFLIKKQQQNQNQQQNQIQKTRVNIGDYEILETIVIYEDYGKLKLVRNKQTGEYFAMKIFKKLEFFKSSGEVFCDNSRFVKSIKSEYILSRTLNNNFLVKMLGFDQDERNFYILQEYIPGGDLSTHILKQLDNNAAVFYAAQVVLFLEQMHSKRFIYRSLFPKNLLIGYDGYLRINCLYFVKFLEKKRTYSMAGFIEQCAPEMLQNEGHSYSSDWWQLGLLIYEMLSSKIPFKQGKEEEYFDYLNRIVNAQYKMRQCFSDDAKNLIYRLLQPKPWNRIGNLKGGVNDIKNHIWFKNIDWKKLEQKSMHPPFIPNNDLGDPFHYSKYKESQEIQLSYRPEKDPFSIWDQ</sequence>
<keyword evidence="10" id="KW-1185">Reference proteome</keyword>
<evidence type="ECO:0000313" key="10">
    <source>
        <dbReference type="Proteomes" id="UP000683925"/>
    </source>
</evidence>
<organism evidence="9 10">
    <name type="scientific">Paramecium octaurelia</name>
    <dbReference type="NCBI Taxonomy" id="43137"/>
    <lineage>
        <taxon>Eukaryota</taxon>
        <taxon>Sar</taxon>
        <taxon>Alveolata</taxon>
        <taxon>Ciliophora</taxon>
        <taxon>Intramacronucleata</taxon>
        <taxon>Oligohymenophorea</taxon>
        <taxon>Peniculida</taxon>
        <taxon>Parameciidae</taxon>
        <taxon>Paramecium</taxon>
    </lineage>
</organism>
<protein>
    <recommendedName>
        <fullName evidence="11">cAMP-dependent protein kinase</fullName>
    </recommendedName>
</protein>
<dbReference type="EMBL" id="CAJJDP010000012">
    <property type="protein sequence ID" value="CAD8141821.1"/>
    <property type="molecule type" value="Genomic_DNA"/>
</dbReference>
<proteinExistence type="predicted"/>
<evidence type="ECO:0000256" key="5">
    <source>
        <dbReference type="ARBA" id="ARBA00022840"/>
    </source>
</evidence>
<comment type="caution">
    <text evidence="9">The sequence shown here is derived from an EMBL/GenBank/DDBJ whole genome shotgun (WGS) entry which is preliminary data.</text>
</comment>
<dbReference type="PROSITE" id="PS51285">
    <property type="entry name" value="AGC_KINASE_CTER"/>
    <property type="match status" value="1"/>
</dbReference>
<keyword evidence="4" id="KW-0418">Kinase</keyword>
<evidence type="ECO:0000313" key="9">
    <source>
        <dbReference type="EMBL" id="CAD8141821.1"/>
    </source>
</evidence>
<evidence type="ECO:0000256" key="2">
    <source>
        <dbReference type="ARBA" id="ARBA00022679"/>
    </source>
</evidence>
<evidence type="ECO:0000256" key="4">
    <source>
        <dbReference type="ARBA" id="ARBA00022777"/>
    </source>
</evidence>
<dbReference type="GO" id="GO:0005829">
    <property type="term" value="C:cytosol"/>
    <property type="evidence" value="ECO:0007669"/>
    <property type="project" value="TreeGrafter"/>
</dbReference>
<evidence type="ECO:0000256" key="6">
    <source>
        <dbReference type="SAM" id="MobiDB-lite"/>
    </source>
</evidence>
<feature type="compositionally biased region" description="Low complexity" evidence="6">
    <location>
        <begin position="169"/>
        <end position="290"/>
    </location>
</feature>
<evidence type="ECO:0000259" key="7">
    <source>
        <dbReference type="PROSITE" id="PS50011"/>
    </source>
</evidence>
<evidence type="ECO:0000259" key="8">
    <source>
        <dbReference type="PROSITE" id="PS51285"/>
    </source>
</evidence>
<feature type="domain" description="Protein kinase" evidence="7">
    <location>
        <begin position="320"/>
        <end position="585"/>
    </location>
</feature>
<feature type="domain" description="AGC-kinase C-terminal" evidence="8">
    <location>
        <begin position="586"/>
        <end position="639"/>
    </location>
</feature>
<gene>
    <name evidence="9" type="ORF">POCTA_138.1.T0130152</name>
</gene>
<evidence type="ECO:0000256" key="1">
    <source>
        <dbReference type="ARBA" id="ARBA00022527"/>
    </source>
</evidence>
<evidence type="ECO:0000256" key="3">
    <source>
        <dbReference type="ARBA" id="ARBA00022741"/>
    </source>
</evidence>
<dbReference type="PANTHER" id="PTHR24353">
    <property type="entry name" value="CYCLIC NUCLEOTIDE-DEPENDENT PROTEIN KINASE"/>
    <property type="match status" value="1"/>
</dbReference>
<dbReference type="PANTHER" id="PTHR24353:SF37">
    <property type="entry name" value="CAMP-DEPENDENT PROTEIN KINASE CATALYTIC SUBUNIT PRKX"/>
    <property type="match status" value="1"/>
</dbReference>
<reference evidence="9" key="1">
    <citation type="submission" date="2021-01" db="EMBL/GenBank/DDBJ databases">
        <authorList>
            <consortium name="Genoscope - CEA"/>
            <person name="William W."/>
        </authorList>
    </citation>
    <scope>NUCLEOTIDE SEQUENCE</scope>
</reference>
<dbReference type="InterPro" id="IPR000719">
    <property type="entry name" value="Prot_kinase_dom"/>
</dbReference>
<feature type="region of interest" description="Disordered" evidence="6">
    <location>
        <begin position="1"/>
        <end position="290"/>
    </location>
</feature>
<keyword evidence="2" id="KW-0808">Transferase</keyword>
<dbReference type="GO" id="GO:0005952">
    <property type="term" value="C:cAMP-dependent protein kinase complex"/>
    <property type="evidence" value="ECO:0007669"/>
    <property type="project" value="TreeGrafter"/>
</dbReference>
<accession>A0A8S1SK59</accession>
<keyword evidence="1" id="KW-0723">Serine/threonine-protein kinase</keyword>